<comment type="caution">
    <text evidence="2">The sequence shown here is derived from an EMBL/GenBank/DDBJ whole genome shotgun (WGS) entry which is preliminary data.</text>
</comment>
<accession>A0A445A7M5</accession>
<evidence type="ECO:0000256" key="1">
    <source>
        <dbReference type="SAM" id="MobiDB-lite"/>
    </source>
</evidence>
<dbReference type="Proteomes" id="UP000289738">
    <property type="component" value="Chromosome B03"/>
</dbReference>
<feature type="region of interest" description="Disordered" evidence="1">
    <location>
        <begin position="91"/>
        <end position="111"/>
    </location>
</feature>
<proteinExistence type="predicted"/>
<keyword evidence="3" id="KW-1185">Reference proteome</keyword>
<evidence type="ECO:0000313" key="2">
    <source>
        <dbReference type="EMBL" id="RYR22454.1"/>
    </source>
</evidence>
<dbReference type="AlphaFoldDB" id="A0A445A7M5"/>
<reference evidence="2 3" key="1">
    <citation type="submission" date="2019-01" db="EMBL/GenBank/DDBJ databases">
        <title>Sequencing of cultivated peanut Arachis hypogaea provides insights into genome evolution and oil improvement.</title>
        <authorList>
            <person name="Chen X."/>
        </authorList>
    </citation>
    <scope>NUCLEOTIDE SEQUENCE [LARGE SCALE GENOMIC DNA]</scope>
    <source>
        <strain evidence="3">cv. Fuhuasheng</strain>
        <tissue evidence="2">Leaves</tissue>
    </source>
</reference>
<organism evidence="2 3">
    <name type="scientific">Arachis hypogaea</name>
    <name type="common">Peanut</name>
    <dbReference type="NCBI Taxonomy" id="3818"/>
    <lineage>
        <taxon>Eukaryota</taxon>
        <taxon>Viridiplantae</taxon>
        <taxon>Streptophyta</taxon>
        <taxon>Embryophyta</taxon>
        <taxon>Tracheophyta</taxon>
        <taxon>Spermatophyta</taxon>
        <taxon>Magnoliopsida</taxon>
        <taxon>eudicotyledons</taxon>
        <taxon>Gunneridae</taxon>
        <taxon>Pentapetalae</taxon>
        <taxon>rosids</taxon>
        <taxon>fabids</taxon>
        <taxon>Fabales</taxon>
        <taxon>Fabaceae</taxon>
        <taxon>Papilionoideae</taxon>
        <taxon>50 kb inversion clade</taxon>
        <taxon>dalbergioids sensu lato</taxon>
        <taxon>Dalbergieae</taxon>
        <taxon>Pterocarpus clade</taxon>
        <taxon>Arachis</taxon>
    </lineage>
</organism>
<dbReference type="EMBL" id="SDMP01000013">
    <property type="protein sequence ID" value="RYR22454.1"/>
    <property type="molecule type" value="Genomic_DNA"/>
</dbReference>
<name>A0A445A7M5_ARAHY</name>
<protein>
    <submittedName>
        <fullName evidence="2">Uncharacterized protein</fullName>
    </submittedName>
</protein>
<gene>
    <name evidence="2" type="ORF">Ahy_B03g067739</name>
</gene>
<dbReference type="STRING" id="3818.A0A445A7M5"/>
<evidence type="ECO:0000313" key="3">
    <source>
        <dbReference type="Proteomes" id="UP000289738"/>
    </source>
</evidence>
<sequence length="176" mass="18584">MDPALSAPSFTSPPFAYFAADCVSALLRALILHRCWVLASASASASPDLRSSVITEARSEIHLSFPFTAATPSICLPGALNVAAVSEELAARQQDGDAGKPTGGDSPLEMEEKNGRRYLAMQSGKILKKKVFGMAAGLKRDSIVILCFDGEALLEFVNGPSYEAEMASIFSQIGSP</sequence>